<evidence type="ECO:0000313" key="3">
    <source>
        <dbReference type="Proteomes" id="UP001457282"/>
    </source>
</evidence>
<proteinExistence type="predicted"/>
<dbReference type="Proteomes" id="UP001457282">
    <property type="component" value="Unassembled WGS sequence"/>
</dbReference>
<organism evidence="2 3">
    <name type="scientific">Rubus argutus</name>
    <name type="common">Southern blackberry</name>
    <dbReference type="NCBI Taxonomy" id="59490"/>
    <lineage>
        <taxon>Eukaryota</taxon>
        <taxon>Viridiplantae</taxon>
        <taxon>Streptophyta</taxon>
        <taxon>Embryophyta</taxon>
        <taxon>Tracheophyta</taxon>
        <taxon>Spermatophyta</taxon>
        <taxon>Magnoliopsida</taxon>
        <taxon>eudicotyledons</taxon>
        <taxon>Gunneridae</taxon>
        <taxon>Pentapetalae</taxon>
        <taxon>rosids</taxon>
        <taxon>fabids</taxon>
        <taxon>Rosales</taxon>
        <taxon>Rosaceae</taxon>
        <taxon>Rosoideae</taxon>
        <taxon>Rosoideae incertae sedis</taxon>
        <taxon>Rubus</taxon>
    </lineage>
</organism>
<sequence length="174" mass="19276">MATTTRTNLQKLKINKNPTCNSHQLPAILLKINNQIIHRSQNYQAPPLHRPHGLHQILTTSNHNHQPDAVSHAQLVVALSPFDLYLNLFKRSPPAQKPKLAASLSSSNPSIKSAPPRTQSHRKSQITAVVRDPVLSPPSSRDLLCPSSTAQQPPSLLHPSLSYQRRRTDGKGRN</sequence>
<evidence type="ECO:0000313" key="2">
    <source>
        <dbReference type="EMBL" id="KAK9939558.1"/>
    </source>
</evidence>
<feature type="region of interest" description="Disordered" evidence="1">
    <location>
        <begin position="95"/>
        <end position="174"/>
    </location>
</feature>
<evidence type="ECO:0000256" key="1">
    <source>
        <dbReference type="SAM" id="MobiDB-lite"/>
    </source>
</evidence>
<gene>
    <name evidence="2" type="ORF">M0R45_016250</name>
</gene>
<accession>A0AAW1XSU2</accession>
<protein>
    <submittedName>
        <fullName evidence="2">Uncharacterized protein</fullName>
    </submittedName>
</protein>
<dbReference type="EMBL" id="JBEDUW010000003">
    <property type="protein sequence ID" value="KAK9939558.1"/>
    <property type="molecule type" value="Genomic_DNA"/>
</dbReference>
<dbReference type="AlphaFoldDB" id="A0AAW1XSU2"/>
<reference evidence="2 3" key="1">
    <citation type="journal article" date="2023" name="G3 (Bethesda)">
        <title>A chromosome-length genome assembly and annotation of blackberry (Rubus argutus, cv. 'Hillquist').</title>
        <authorList>
            <person name="Bruna T."/>
            <person name="Aryal R."/>
            <person name="Dudchenko O."/>
            <person name="Sargent D.J."/>
            <person name="Mead D."/>
            <person name="Buti M."/>
            <person name="Cavallini A."/>
            <person name="Hytonen T."/>
            <person name="Andres J."/>
            <person name="Pham M."/>
            <person name="Weisz D."/>
            <person name="Mascagni F."/>
            <person name="Usai G."/>
            <person name="Natali L."/>
            <person name="Bassil N."/>
            <person name="Fernandez G.E."/>
            <person name="Lomsadze A."/>
            <person name="Armour M."/>
            <person name="Olukolu B."/>
            <person name="Poorten T."/>
            <person name="Britton C."/>
            <person name="Davik J."/>
            <person name="Ashrafi H."/>
            <person name="Aiden E.L."/>
            <person name="Borodovsky M."/>
            <person name="Worthington M."/>
        </authorList>
    </citation>
    <scope>NUCLEOTIDE SEQUENCE [LARGE SCALE GENOMIC DNA]</scope>
    <source>
        <strain evidence="2">PI 553951</strain>
    </source>
</reference>
<name>A0AAW1XSU2_RUBAR</name>
<comment type="caution">
    <text evidence="2">The sequence shown here is derived from an EMBL/GenBank/DDBJ whole genome shotgun (WGS) entry which is preliminary data.</text>
</comment>
<keyword evidence="3" id="KW-1185">Reference proteome</keyword>